<comment type="caution">
    <text evidence="1">The sequence shown here is derived from an EMBL/GenBank/DDBJ whole genome shotgun (WGS) entry which is preliminary data.</text>
</comment>
<evidence type="ECO:0000313" key="1">
    <source>
        <dbReference type="EMBL" id="KAJ8409160.1"/>
    </source>
</evidence>
<organism evidence="1 2">
    <name type="scientific">Aldrovandia affinis</name>
    <dbReference type="NCBI Taxonomy" id="143900"/>
    <lineage>
        <taxon>Eukaryota</taxon>
        <taxon>Metazoa</taxon>
        <taxon>Chordata</taxon>
        <taxon>Craniata</taxon>
        <taxon>Vertebrata</taxon>
        <taxon>Euteleostomi</taxon>
        <taxon>Actinopterygii</taxon>
        <taxon>Neopterygii</taxon>
        <taxon>Teleostei</taxon>
        <taxon>Notacanthiformes</taxon>
        <taxon>Halosauridae</taxon>
        <taxon>Aldrovandia</taxon>
    </lineage>
</organism>
<name>A0AAD7SUZ5_9TELE</name>
<dbReference type="EMBL" id="JAINUG010000032">
    <property type="protein sequence ID" value="KAJ8409160.1"/>
    <property type="molecule type" value="Genomic_DNA"/>
</dbReference>
<evidence type="ECO:0000313" key="2">
    <source>
        <dbReference type="Proteomes" id="UP001221898"/>
    </source>
</evidence>
<dbReference type="AlphaFoldDB" id="A0AAD7SUZ5"/>
<protein>
    <submittedName>
        <fullName evidence="1">Uncharacterized protein</fullName>
    </submittedName>
</protein>
<sequence>MRLELRRDAWGPCTMEALSGSGRRDSLLTQSSGWFPGEHMQRTVAAQPFSFGKAWNIEVGSRYRHRTFLARLAHNILTDFLTERWALMRKLDQGKLGGTLYLNLQLKQCTYDYAFAIVSTVSAEAEEE</sequence>
<proteinExistence type="predicted"/>
<accession>A0AAD7SUZ5</accession>
<gene>
    <name evidence="1" type="ORF">AAFF_G00241810</name>
</gene>
<reference evidence="1" key="1">
    <citation type="journal article" date="2023" name="Science">
        <title>Genome structures resolve the early diversification of teleost fishes.</title>
        <authorList>
            <person name="Parey E."/>
            <person name="Louis A."/>
            <person name="Montfort J."/>
            <person name="Bouchez O."/>
            <person name="Roques C."/>
            <person name="Iampietro C."/>
            <person name="Lluch J."/>
            <person name="Castinel A."/>
            <person name="Donnadieu C."/>
            <person name="Desvignes T."/>
            <person name="Floi Bucao C."/>
            <person name="Jouanno E."/>
            <person name="Wen M."/>
            <person name="Mejri S."/>
            <person name="Dirks R."/>
            <person name="Jansen H."/>
            <person name="Henkel C."/>
            <person name="Chen W.J."/>
            <person name="Zahm M."/>
            <person name="Cabau C."/>
            <person name="Klopp C."/>
            <person name="Thompson A.W."/>
            <person name="Robinson-Rechavi M."/>
            <person name="Braasch I."/>
            <person name="Lecointre G."/>
            <person name="Bobe J."/>
            <person name="Postlethwait J.H."/>
            <person name="Berthelot C."/>
            <person name="Roest Crollius H."/>
            <person name="Guiguen Y."/>
        </authorList>
    </citation>
    <scope>NUCLEOTIDE SEQUENCE</scope>
    <source>
        <strain evidence="1">NC1722</strain>
    </source>
</reference>
<keyword evidence="2" id="KW-1185">Reference proteome</keyword>
<dbReference type="Proteomes" id="UP001221898">
    <property type="component" value="Unassembled WGS sequence"/>
</dbReference>